<dbReference type="Proteomes" id="UP000623509">
    <property type="component" value="Unassembled WGS sequence"/>
</dbReference>
<evidence type="ECO:0000313" key="5">
    <source>
        <dbReference type="Proteomes" id="UP000623509"/>
    </source>
</evidence>
<reference evidence="2 5" key="1">
    <citation type="submission" date="2016-08" db="EMBL/GenBank/DDBJ databases">
        <title>Candidatus Dactylopiibacterium carminicum genome sequence.</title>
        <authorList>
            <person name="Ramirez-Puebla S.T."/>
            <person name="Ormeno-Orrillo E."/>
            <person name="Vera-Ponce De Leon A."/>
            <person name="Luis L."/>
            <person name="Sanchez-Flores A."/>
            <person name="Monica R."/>
            <person name="Martinez-Romero E."/>
        </authorList>
    </citation>
    <scope>NUCLEOTIDE SEQUENCE [LARGE SCALE GENOMIC DNA]</scope>
    <source>
        <strain evidence="2">END1</strain>
    </source>
</reference>
<dbReference type="OrthoDB" id="8564828at2"/>
<dbReference type="InterPro" id="IPR050834">
    <property type="entry name" value="Glycosyltransf_2"/>
</dbReference>
<comment type="caution">
    <text evidence="3">The sequence shown here is derived from an EMBL/GenBank/DDBJ whole genome shotgun (WGS) entry which is preliminary data.</text>
</comment>
<dbReference type="InterPro" id="IPR029044">
    <property type="entry name" value="Nucleotide-diphossugar_trans"/>
</dbReference>
<organism evidence="3 4">
    <name type="scientific">Candidatus Dactylopiibacterium carminicum</name>
    <dbReference type="NCBI Taxonomy" id="857335"/>
    <lineage>
        <taxon>Bacteria</taxon>
        <taxon>Pseudomonadati</taxon>
        <taxon>Pseudomonadota</taxon>
        <taxon>Betaproteobacteria</taxon>
        <taxon>Rhodocyclales</taxon>
        <taxon>Rhodocyclaceae</taxon>
        <taxon>Candidatus Dactylopiibacterium</taxon>
    </lineage>
</organism>
<reference evidence="3 4" key="2">
    <citation type="submission" date="2017-07" db="EMBL/GenBank/DDBJ databases">
        <title>Candidatus Dactylopiibacterium carminicum, a nitrogen-fixing symbiont of the cochineal insect Dactylopius coccus and Dactylopius opuntiae (Hemiptera: Coccoidea: Dactylopiidae).</title>
        <authorList>
            <person name="Vera A."/>
        </authorList>
    </citation>
    <scope>NUCLEOTIDE SEQUENCE [LARGE SCALE GENOMIC DNA]</scope>
    <source>
        <strain evidence="3 4">NFDCM</strain>
    </source>
</reference>
<dbReference type="EMBL" id="MDUX01000024">
    <property type="protein sequence ID" value="KAF7599292.1"/>
    <property type="molecule type" value="Genomic_DNA"/>
</dbReference>
<evidence type="ECO:0000313" key="3">
    <source>
        <dbReference type="EMBL" id="PAS92453.1"/>
    </source>
</evidence>
<evidence type="ECO:0000259" key="1">
    <source>
        <dbReference type="Pfam" id="PF00535"/>
    </source>
</evidence>
<dbReference type="AlphaFoldDB" id="A0A272EQR7"/>
<dbReference type="PANTHER" id="PTHR43685">
    <property type="entry name" value="GLYCOSYLTRANSFERASE"/>
    <property type="match status" value="1"/>
</dbReference>
<evidence type="ECO:0000313" key="4">
    <source>
        <dbReference type="Proteomes" id="UP000216107"/>
    </source>
</evidence>
<protein>
    <recommendedName>
        <fullName evidence="1">Glycosyltransferase 2-like domain-containing protein</fullName>
    </recommendedName>
</protein>
<dbReference type="SUPFAM" id="SSF53448">
    <property type="entry name" value="Nucleotide-diphospho-sugar transferases"/>
    <property type="match status" value="1"/>
</dbReference>
<dbReference type="PANTHER" id="PTHR43685:SF2">
    <property type="entry name" value="GLYCOSYLTRANSFERASE 2-LIKE DOMAIN-CONTAINING PROTEIN"/>
    <property type="match status" value="1"/>
</dbReference>
<dbReference type="Pfam" id="PF00535">
    <property type="entry name" value="Glycos_transf_2"/>
    <property type="match status" value="1"/>
</dbReference>
<feature type="domain" description="Glycosyltransferase 2-like" evidence="1">
    <location>
        <begin position="15"/>
        <end position="150"/>
    </location>
</feature>
<dbReference type="EMBL" id="NMRN01000038">
    <property type="protein sequence ID" value="PAS92453.1"/>
    <property type="molecule type" value="Genomic_DNA"/>
</dbReference>
<dbReference type="RefSeq" id="WP_095524535.1">
    <property type="nucleotide sequence ID" value="NZ_MDUX01000024.1"/>
</dbReference>
<accession>A0A272EQR7</accession>
<gene>
    <name evidence="2" type="ORF">BGI27_08930</name>
    <name evidence="3" type="ORF">CGU29_11650</name>
</gene>
<name>A0A272EQR7_9RHOO</name>
<sequence>MQDEVEDVLNFPRLSVVCAVRNSAYCVQGLLDSYRRERSATTELIVVDALSTDGTTELLQANQDIINCLVIEEDDGIYDAWNKAVRLSRGIYVSFIGADDRIAPGALKELCSAVQDNPGRELIYGFNVHTVSGVPVGLQGQPFIRERMQINQMLAHVMAAHRRQWIIDSGMFDKCFRSSGDYDFLLRNRSSMTVKQIDAVLAYVEDGGISRRAWWPFFETRDARRRNGMSWFLANALLLRALVGRLGRLLLGLRI</sequence>
<keyword evidence="5" id="KW-1185">Reference proteome</keyword>
<evidence type="ECO:0000313" key="2">
    <source>
        <dbReference type="EMBL" id="KAF7599292.1"/>
    </source>
</evidence>
<proteinExistence type="predicted"/>
<dbReference type="InterPro" id="IPR001173">
    <property type="entry name" value="Glyco_trans_2-like"/>
</dbReference>
<dbReference type="Gene3D" id="3.90.550.10">
    <property type="entry name" value="Spore Coat Polysaccharide Biosynthesis Protein SpsA, Chain A"/>
    <property type="match status" value="1"/>
</dbReference>
<dbReference type="Proteomes" id="UP000216107">
    <property type="component" value="Unassembled WGS sequence"/>
</dbReference>